<gene>
    <name evidence="1" type="ORF">NC653_012051</name>
</gene>
<reference evidence="1 2" key="1">
    <citation type="journal article" date="2023" name="Mol. Ecol. Resour.">
        <title>Chromosome-level genome assembly of a triploid poplar Populus alba 'Berolinensis'.</title>
        <authorList>
            <person name="Chen S."/>
            <person name="Yu Y."/>
            <person name="Wang X."/>
            <person name="Wang S."/>
            <person name="Zhang T."/>
            <person name="Zhou Y."/>
            <person name="He R."/>
            <person name="Meng N."/>
            <person name="Wang Y."/>
            <person name="Liu W."/>
            <person name="Liu Z."/>
            <person name="Liu J."/>
            <person name="Guo Q."/>
            <person name="Huang H."/>
            <person name="Sederoff R.R."/>
            <person name="Wang G."/>
            <person name="Qu G."/>
            <person name="Chen S."/>
        </authorList>
    </citation>
    <scope>NUCLEOTIDE SEQUENCE [LARGE SCALE GENOMIC DNA]</scope>
    <source>
        <strain evidence="1">SC-2020</strain>
    </source>
</reference>
<dbReference type="Proteomes" id="UP001164929">
    <property type="component" value="Chromosome 4"/>
</dbReference>
<evidence type="ECO:0000313" key="2">
    <source>
        <dbReference type="Proteomes" id="UP001164929"/>
    </source>
</evidence>
<keyword evidence="2" id="KW-1185">Reference proteome</keyword>
<protein>
    <submittedName>
        <fullName evidence="1">Uncharacterized protein</fullName>
    </submittedName>
</protein>
<dbReference type="AlphaFoldDB" id="A0AAD6W7P0"/>
<proteinExistence type="predicted"/>
<comment type="caution">
    <text evidence="1">The sequence shown here is derived from an EMBL/GenBank/DDBJ whole genome shotgun (WGS) entry which is preliminary data.</text>
</comment>
<organism evidence="1 2">
    <name type="scientific">Populus alba x Populus x berolinensis</name>
    <dbReference type="NCBI Taxonomy" id="444605"/>
    <lineage>
        <taxon>Eukaryota</taxon>
        <taxon>Viridiplantae</taxon>
        <taxon>Streptophyta</taxon>
        <taxon>Embryophyta</taxon>
        <taxon>Tracheophyta</taxon>
        <taxon>Spermatophyta</taxon>
        <taxon>Magnoliopsida</taxon>
        <taxon>eudicotyledons</taxon>
        <taxon>Gunneridae</taxon>
        <taxon>Pentapetalae</taxon>
        <taxon>rosids</taxon>
        <taxon>fabids</taxon>
        <taxon>Malpighiales</taxon>
        <taxon>Salicaceae</taxon>
        <taxon>Saliceae</taxon>
        <taxon>Populus</taxon>
    </lineage>
</organism>
<dbReference type="EMBL" id="JAQIZT010000004">
    <property type="protein sequence ID" value="KAJ7001836.1"/>
    <property type="molecule type" value="Genomic_DNA"/>
</dbReference>
<name>A0AAD6W7P0_9ROSI</name>
<evidence type="ECO:0000313" key="1">
    <source>
        <dbReference type="EMBL" id="KAJ7001836.1"/>
    </source>
</evidence>
<accession>A0AAD6W7P0</accession>
<sequence>MYYEKLKYPVTLCKVCHKIIISCDRNENYDENMNQMRMHLERD</sequence>